<evidence type="ECO:0000256" key="3">
    <source>
        <dbReference type="RuleBase" id="RU365026"/>
    </source>
</evidence>
<dbReference type="GeneID" id="115752728"/>
<dbReference type="Pfam" id="PF20669">
    <property type="entry name" value="Exo70_N"/>
    <property type="match status" value="1"/>
</dbReference>
<keyword evidence="5" id="KW-1185">Reference proteome</keyword>
<dbReference type="GO" id="GO:0005546">
    <property type="term" value="F:phosphatidylinositol-4,5-bisphosphate binding"/>
    <property type="evidence" value="ECO:0007669"/>
    <property type="project" value="InterPro"/>
</dbReference>
<evidence type="ECO:0000259" key="4">
    <source>
        <dbReference type="Pfam" id="PF03081"/>
    </source>
</evidence>
<dbReference type="InterPro" id="IPR004140">
    <property type="entry name" value="Exo70"/>
</dbReference>
<comment type="function">
    <text evidence="3">Component of the exocyst complex.</text>
</comment>
<keyword evidence="3" id="KW-0268">Exocytosis</keyword>
<dbReference type="InterPro" id="IPR016159">
    <property type="entry name" value="Cullin_repeat-like_dom_sf"/>
</dbReference>
<protein>
    <recommendedName>
        <fullName evidence="3">Exocyst subunit Exo70 family protein</fullName>
    </recommendedName>
</protein>
<dbReference type="SUPFAM" id="SSF74788">
    <property type="entry name" value="Cullin repeat-like"/>
    <property type="match status" value="1"/>
</dbReference>
<dbReference type="RefSeq" id="XP_030546913.2">
    <property type="nucleotide sequence ID" value="XM_030691053.2"/>
</dbReference>
<gene>
    <name evidence="6" type="primary">LOC115752728</name>
</gene>
<reference evidence="6" key="2">
    <citation type="submission" date="2025-08" db="UniProtKB">
        <authorList>
            <consortium name="RefSeq"/>
        </authorList>
    </citation>
    <scope>IDENTIFICATION</scope>
    <source>
        <tissue evidence="6">Leaf</tissue>
    </source>
</reference>
<dbReference type="PANTHER" id="PTHR12542">
    <property type="entry name" value="EXOCYST COMPLEX PROTEIN EXO70"/>
    <property type="match status" value="1"/>
</dbReference>
<comment type="similarity">
    <text evidence="1 3">Belongs to the EXO70 family.</text>
</comment>
<keyword evidence="2 3" id="KW-0813">Transport</keyword>
<evidence type="ECO:0000256" key="2">
    <source>
        <dbReference type="ARBA" id="ARBA00022448"/>
    </source>
</evidence>
<name>A0A8B8QK75_9MYRT</name>
<dbReference type="Proteomes" id="UP000827889">
    <property type="component" value="Chromosome 2"/>
</dbReference>
<feature type="domain" description="Exocyst complex subunit Exo70 C-terminal" evidence="4">
    <location>
        <begin position="284"/>
        <end position="639"/>
    </location>
</feature>
<keyword evidence="3" id="KW-0653">Protein transport</keyword>
<dbReference type="GO" id="GO:0006887">
    <property type="term" value="P:exocytosis"/>
    <property type="evidence" value="ECO:0007669"/>
    <property type="project" value="UniProtKB-KW"/>
</dbReference>
<dbReference type="AlphaFoldDB" id="A0A8B8QK75"/>
<dbReference type="GO" id="GO:0015031">
    <property type="term" value="P:protein transport"/>
    <property type="evidence" value="ECO:0007669"/>
    <property type="project" value="UniProtKB-KW"/>
</dbReference>
<dbReference type="GO" id="GO:0000145">
    <property type="term" value="C:exocyst"/>
    <property type="evidence" value="ECO:0007669"/>
    <property type="project" value="InterPro"/>
</dbReference>
<evidence type="ECO:0000313" key="5">
    <source>
        <dbReference type="Proteomes" id="UP000827889"/>
    </source>
</evidence>
<dbReference type="Pfam" id="PF03081">
    <property type="entry name" value="Exo70_C"/>
    <property type="match status" value="1"/>
</dbReference>
<dbReference type="PANTHER" id="PTHR12542:SF95">
    <property type="entry name" value="EXOCYST SUBUNIT EXO70 FAMILY PROTEIN"/>
    <property type="match status" value="1"/>
</dbReference>
<evidence type="ECO:0000256" key="1">
    <source>
        <dbReference type="ARBA" id="ARBA00006756"/>
    </source>
</evidence>
<reference evidence="5" key="1">
    <citation type="submission" date="2025-05" db="UniProtKB">
        <authorList>
            <consortium name="RefSeq"/>
        </authorList>
    </citation>
    <scope>NUCLEOTIDE SEQUENCE [LARGE SCALE GENOMIC DNA]</scope>
</reference>
<dbReference type="InterPro" id="IPR046364">
    <property type="entry name" value="Exo70_C"/>
</dbReference>
<organism evidence="5 6">
    <name type="scientific">Rhodamnia argentea</name>
    <dbReference type="NCBI Taxonomy" id="178133"/>
    <lineage>
        <taxon>Eukaryota</taxon>
        <taxon>Viridiplantae</taxon>
        <taxon>Streptophyta</taxon>
        <taxon>Embryophyta</taxon>
        <taxon>Tracheophyta</taxon>
        <taxon>Spermatophyta</taxon>
        <taxon>Magnoliopsida</taxon>
        <taxon>eudicotyledons</taxon>
        <taxon>Gunneridae</taxon>
        <taxon>Pentapetalae</taxon>
        <taxon>rosids</taxon>
        <taxon>malvids</taxon>
        <taxon>Myrtales</taxon>
        <taxon>Myrtaceae</taxon>
        <taxon>Myrtoideae</taxon>
        <taxon>Myrteae</taxon>
        <taxon>Australasian group</taxon>
        <taxon>Rhodamnia</taxon>
    </lineage>
</organism>
<dbReference type="KEGG" id="rarg:115752728"/>
<evidence type="ECO:0000313" key="6">
    <source>
        <dbReference type="RefSeq" id="XP_030546913.2"/>
    </source>
</evidence>
<dbReference type="Gene3D" id="1.20.1280.170">
    <property type="entry name" value="Exocyst complex component Exo70"/>
    <property type="match status" value="1"/>
</dbReference>
<sequence>MAEGQGVKSLLAARDLLKTSLDKSRALGLELDETSLRLDTVGRRLLSLESALRPVSRKKCTFLAIGDHIDCAIRPADAVLKVFESVRELENSLLASPCSNLSCYLSTVRKLEQALRFLSDNCLLAIQWLQGVIELLEDNGMTNERYVLNLKSSLSILQDLQSSEMESRRDGGALSIAFDKLECEFRQLLTEDSVPSAFDPLTECSATKDACVPSSPFPASATQKLQAILERLNMSNQLESCIDAYVDVRTLNARARLHALHLEYLESPTSQFDDEKIIESDLERWSKHLQYAVKHVFEHERRLCMQVFEKVGQEIWTRCFAMIASRSGIAAFLQFGSKFTESKKSPDKLLNLLKVFAVLDDLRSDFTQLFGTKSCAEIQTLTRALIRNVVHGAWEIFWELSFQVELQRQSSPPSDGSVPLLVSFVTEYCNQLLGDKYRPTMIQVLVIHQSWKHEKYQEGQFTNQIYNIVKEIGLNLDSWSKAYHNRELSFLFMMNNHNHFCNLKGTKLGDMMGESWLRAHEQYKDYYSMLYLKESWGKLLAPIAQAATNLAAEEELIDRDLLKKRLKAFNEAFDDMYDKQYNWIISDEDLREMMSLRVMQAIVPIYGSYIKKYRTTFTLDDSANRYIKHSVQSLENMLRSLFQPKHRKLGNSQSVTTNYPIDNMKNVMTSQLYLTLTAA</sequence>
<proteinExistence type="inferred from homology"/>
<accession>A0A8B8QK75</accession>